<dbReference type="RefSeq" id="WP_052353292.1">
    <property type="nucleotide sequence ID" value="NZ_DUIH01000016.1"/>
</dbReference>
<accession>A0A832VN34</accession>
<evidence type="ECO:0000313" key="1">
    <source>
        <dbReference type="EMBL" id="HIH69916.1"/>
    </source>
</evidence>
<sequence length="104" mass="11925">MKMAVRTRNPAEMPMKCRVLQLLAEKGPMWDYEIWGILSREYGISGEYWKGVVKLLLIELASGGLTSSIEHSLDDGSHFGKDVVLYKYQIEDFGRLRARQVCML</sequence>
<evidence type="ECO:0000313" key="2">
    <source>
        <dbReference type="Proteomes" id="UP000600363"/>
    </source>
</evidence>
<proteinExistence type="predicted"/>
<protein>
    <submittedName>
        <fullName evidence="1">Uncharacterized protein</fullName>
    </submittedName>
</protein>
<dbReference type="Proteomes" id="UP000600363">
    <property type="component" value="Unassembled WGS sequence"/>
</dbReference>
<dbReference type="AlphaFoldDB" id="A0A832VN34"/>
<name>A0A832VN34_9EURY</name>
<gene>
    <name evidence="1" type="ORF">HA299_04805</name>
</gene>
<comment type="caution">
    <text evidence="1">The sequence shown here is derived from an EMBL/GenBank/DDBJ whole genome shotgun (WGS) entry which is preliminary data.</text>
</comment>
<organism evidence="1 2">
    <name type="scientific">Methermicoccus shengliensis</name>
    <dbReference type="NCBI Taxonomy" id="660064"/>
    <lineage>
        <taxon>Archaea</taxon>
        <taxon>Methanobacteriati</taxon>
        <taxon>Methanobacteriota</taxon>
        <taxon>Stenosarchaea group</taxon>
        <taxon>Methanomicrobia</taxon>
        <taxon>Methanosarcinales</taxon>
        <taxon>Methermicoccaceae</taxon>
        <taxon>Methermicoccus</taxon>
    </lineage>
</organism>
<dbReference type="EMBL" id="DUIH01000016">
    <property type="protein sequence ID" value="HIH69916.1"/>
    <property type="molecule type" value="Genomic_DNA"/>
</dbReference>
<reference evidence="1" key="1">
    <citation type="journal article" date="2020" name="bioRxiv">
        <title>A rank-normalized archaeal taxonomy based on genome phylogeny resolves widespread incomplete and uneven classifications.</title>
        <authorList>
            <person name="Rinke C."/>
            <person name="Chuvochina M."/>
            <person name="Mussig A.J."/>
            <person name="Chaumeil P.-A."/>
            <person name="Waite D.W."/>
            <person name="Whitman W.B."/>
            <person name="Parks D.H."/>
            <person name="Hugenholtz P."/>
        </authorList>
    </citation>
    <scope>NUCLEOTIDE SEQUENCE</scope>
    <source>
        <strain evidence="1">UBA12518</strain>
    </source>
</reference>